<dbReference type="SMART" id="SM00347">
    <property type="entry name" value="HTH_MARR"/>
    <property type="match status" value="1"/>
</dbReference>
<evidence type="ECO:0000256" key="3">
    <source>
        <dbReference type="ARBA" id="ARBA00023163"/>
    </source>
</evidence>
<evidence type="ECO:0000256" key="2">
    <source>
        <dbReference type="ARBA" id="ARBA00023125"/>
    </source>
</evidence>
<dbReference type="PROSITE" id="PS50995">
    <property type="entry name" value="HTH_MARR_2"/>
    <property type="match status" value="1"/>
</dbReference>
<dbReference type="PANTHER" id="PTHR33164:SF57">
    <property type="entry name" value="MARR-FAMILY TRANSCRIPTIONAL REGULATOR"/>
    <property type="match status" value="1"/>
</dbReference>
<keyword evidence="7" id="KW-1185">Reference proteome</keyword>
<dbReference type="InterPro" id="IPR023187">
    <property type="entry name" value="Tscrpt_reg_MarR-type_CS"/>
</dbReference>
<keyword evidence="3" id="KW-0804">Transcription</keyword>
<keyword evidence="2" id="KW-0238">DNA-binding</keyword>
<dbReference type="InterPro" id="IPR036390">
    <property type="entry name" value="WH_DNA-bd_sf"/>
</dbReference>
<organism evidence="6 7">
    <name type="scientific">Janibacter alittae</name>
    <dbReference type="NCBI Taxonomy" id="3115209"/>
    <lineage>
        <taxon>Bacteria</taxon>
        <taxon>Bacillati</taxon>
        <taxon>Actinomycetota</taxon>
        <taxon>Actinomycetes</taxon>
        <taxon>Micrococcales</taxon>
        <taxon>Intrasporangiaceae</taxon>
        <taxon>Janibacter</taxon>
    </lineage>
</organism>
<evidence type="ECO:0000256" key="1">
    <source>
        <dbReference type="ARBA" id="ARBA00023015"/>
    </source>
</evidence>
<dbReference type="EMBL" id="CP144913">
    <property type="protein sequence ID" value="WXB76528.1"/>
    <property type="molecule type" value="Genomic_DNA"/>
</dbReference>
<accession>A0ABZ2MHM9</accession>
<dbReference type="PANTHER" id="PTHR33164">
    <property type="entry name" value="TRANSCRIPTIONAL REGULATOR, MARR FAMILY"/>
    <property type="match status" value="1"/>
</dbReference>
<proteinExistence type="predicted"/>
<gene>
    <name evidence="6" type="ORF">V1351_00285</name>
</gene>
<dbReference type="SUPFAM" id="SSF46785">
    <property type="entry name" value="Winged helix' DNA-binding domain"/>
    <property type="match status" value="1"/>
</dbReference>
<dbReference type="Proteomes" id="UP001382727">
    <property type="component" value="Chromosome"/>
</dbReference>
<dbReference type="PROSITE" id="PS01117">
    <property type="entry name" value="HTH_MARR_1"/>
    <property type="match status" value="1"/>
</dbReference>
<feature type="region of interest" description="Disordered" evidence="4">
    <location>
        <begin position="150"/>
        <end position="169"/>
    </location>
</feature>
<name>A0ABZ2MHM9_9MICO</name>
<evidence type="ECO:0000313" key="7">
    <source>
        <dbReference type="Proteomes" id="UP001382727"/>
    </source>
</evidence>
<protein>
    <submittedName>
        <fullName evidence="6">MarR family winged helix-turn-helix transcriptional regulator</fullName>
    </submittedName>
</protein>
<dbReference type="RefSeq" id="WP_338749591.1">
    <property type="nucleotide sequence ID" value="NZ_CP144913.1"/>
</dbReference>
<feature type="domain" description="HTH marR-type" evidence="5">
    <location>
        <begin position="9"/>
        <end position="146"/>
    </location>
</feature>
<dbReference type="Pfam" id="PF12802">
    <property type="entry name" value="MarR_2"/>
    <property type="match status" value="1"/>
</dbReference>
<evidence type="ECO:0000259" key="5">
    <source>
        <dbReference type="PROSITE" id="PS50995"/>
    </source>
</evidence>
<keyword evidence="1" id="KW-0805">Transcription regulation</keyword>
<evidence type="ECO:0000256" key="4">
    <source>
        <dbReference type="SAM" id="MobiDB-lite"/>
    </source>
</evidence>
<dbReference type="Gene3D" id="1.10.10.10">
    <property type="entry name" value="Winged helix-like DNA-binding domain superfamily/Winged helix DNA-binding domain"/>
    <property type="match status" value="1"/>
</dbReference>
<reference evidence="6 7" key="1">
    <citation type="submission" date="2024-02" db="EMBL/GenBank/DDBJ databases">
        <title>Janibacter sp. nov., isolated from gut of marine sandworm.</title>
        <authorList>
            <person name="Kim B."/>
            <person name="Jun M.O."/>
            <person name="Shin N.-R."/>
        </authorList>
    </citation>
    <scope>NUCLEOTIDE SEQUENCE [LARGE SCALE GENOMIC DNA]</scope>
    <source>
        <strain evidence="6 7">A1S7</strain>
    </source>
</reference>
<dbReference type="InterPro" id="IPR036388">
    <property type="entry name" value="WH-like_DNA-bd_sf"/>
</dbReference>
<dbReference type="InterPro" id="IPR039422">
    <property type="entry name" value="MarR/SlyA-like"/>
</dbReference>
<dbReference type="PRINTS" id="PR00598">
    <property type="entry name" value="HTHMARR"/>
</dbReference>
<dbReference type="InterPro" id="IPR000835">
    <property type="entry name" value="HTH_MarR-typ"/>
</dbReference>
<evidence type="ECO:0000313" key="6">
    <source>
        <dbReference type="EMBL" id="WXB76528.1"/>
    </source>
</evidence>
<sequence>MHTTISPVGPHLQETLGRVFGQFSRLIARRQALDPTAMSRTDYSLLATLEHCHHEAGMRTSRLAETQGQDASTVSRRLGQLEAQGHIERLADPSDGRASTVRLTPAGRTALAGERTARTDLIGAVLTDWPRADLVDLDRLLTRLSEDLATGARSAGQPPSPVAHATGKA</sequence>